<dbReference type="AlphaFoldDB" id="A0A6J6U9M6"/>
<dbReference type="PROSITE" id="PS51733">
    <property type="entry name" value="BPL_LPL_CATALYTIC"/>
    <property type="match status" value="1"/>
</dbReference>
<dbReference type="SUPFAM" id="SSF50037">
    <property type="entry name" value="C-terminal domain of transcriptional repressors"/>
    <property type="match status" value="1"/>
</dbReference>
<dbReference type="InterPro" id="IPR004143">
    <property type="entry name" value="BPL_LPL_catalytic"/>
</dbReference>
<organism evidence="5">
    <name type="scientific">freshwater metagenome</name>
    <dbReference type="NCBI Taxonomy" id="449393"/>
    <lineage>
        <taxon>unclassified sequences</taxon>
        <taxon>metagenomes</taxon>
        <taxon>ecological metagenomes</taxon>
    </lineage>
</organism>
<feature type="domain" description="BPL/LPL catalytic" evidence="4">
    <location>
        <begin position="38"/>
        <end position="215"/>
    </location>
</feature>
<reference evidence="5" key="1">
    <citation type="submission" date="2020-05" db="EMBL/GenBank/DDBJ databases">
        <authorList>
            <person name="Chiriac C."/>
            <person name="Salcher M."/>
            <person name="Ghai R."/>
            <person name="Kavagutti S V."/>
        </authorList>
    </citation>
    <scope>NUCLEOTIDE SEQUENCE</scope>
</reference>
<dbReference type="Pfam" id="PF03099">
    <property type="entry name" value="BPL_LplA_LipB"/>
    <property type="match status" value="1"/>
</dbReference>
<dbReference type="Gene3D" id="3.30.930.10">
    <property type="entry name" value="Bira Bifunctional Protein, Domain 2"/>
    <property type="match status" value="1"/>
</dbReference>
<dbReference type="GO" id="GO:0005737">
    <property type="term" value="C:cytoplasm"/>
    <property type="evidence" value="ECO:0007669"/>
    <property type="project" value="TreeGrafter"/>
</dbReference>
<sequence length="280" mass="28895">MGRAAARWSREPLEAESVKRWLAQYPSGTVGTPWPEPELLDTTGSTNTHLAAVLAGGRVPEGTCVVAEHQSAGKGRQGRVWESPAGAGLWLSVVIDIASVPPARRGLLPLAAGLAVTDALIEVTGLDVRLKWPNDIVIDGPARDGSAGPRKLGGVLIEAADQAIVGCGVNVSGAVAELPTPQATSLLIEGAPPLDRGRLLAAELGHLGARVAQWRADAGLIEDYRERCLSLGRSVQVRLPGGEVLAGVATAISPDGQLVVNDSQGNTRSVAAGDVIHATI</sequence>
<evidence type="ECO:0000256" key="1">
    <source>
        <dbReference type="ARBA" id="ARBA00022598"/>
    </source>
</evidence>
<evidence type="ECO:0000256" key="2">
    <source>
        <dbReference type="ARBA" id="ARBA00022741"/>
    </source>
</evidence>
<dbReference type="NCBIfam" id="TIGR00121">
    <property type="entry name" value="birA_ligase"/>
    <property type="match status" value="1"/>
</dbReference>
<dbReference type="Gene3D" id="2.30.30.100">
    <property type="match status" value="1"/>
</dbReference>
<keyword evidence="2" id="KW-0547">Nucleotide-binding</keyword>
<dbReference type="CDD" id="cd16442">
    <property type="entry name" value="BPL"/>
    <property type="match status" value="1"/>
</dbReference>
<dbReference type="InterPro" id="IPR045864">
    <property type="entry name" value="aa-tRNA-synth_II/BPL/LPL"/>
</dbReference>
<evidence type="ECO:0000256" key="3">
    <source>
        <dbReference type="ARBA" id="ARBA00022840"/>
    </source>
</evidence>
<dbReference type="GO" id="GO:0004077">
    <property type="term" value="F:biotin--[biotin carboxyl-carrier protein] ligase activity"/>
    <property type="evidence" value="ECO:0007669"/>
    <property type="project" value="InterPro"/>
</dbReference>
<evidence type="ECO:0000259" key="4">
    <source>
        <dbReference type="PROSITE" id="PS51733"/>
    </source>
</evidence>
<dbReference type="InterPro" id="IPR008988">
    <property type="entry name" value="Transcriptional_repressor_C"/>
</dbReference>
<keyword evidence="3" id="KW-0067">ATP-binding</keyword>
<dbReference type="EMBL" id="CAEZZA010000158">
    <property type="protein sequence ID" value="CAB4755313.1"/>
    <property type="molecule type" value="Genomic_DNA"/>
</dbReference>
<accession>A0A6J6U9M6</accession>
<dbReference type="GO" id="GO:0005524">
    <property type="term" value="F:ATP binding"/>
    <property type="evidence" value="ECO:0007669"/>
    <property type="project" value="UniProtKB-KW"/>
</dbReference>
<dbReference type="InterPro" id="IPR004408">
    <property type="entry name" value="Biotin_CoA_COase_ligase"/>
</dbReference>
<name>A0A6J6U9M6_9ZZZZ</name>
<dbReference type="SUPFAM" id="SSF55681">
    <property type="entry name" value="Class II aaRS and biotin synthetases"/>
    <property type="match status" value="1"/>
</dbReference>
<evidence type="ECO:0000313" key="5">
    <source>
        <dbReference type="EMBL" id="CAB4755313.1"/>
    </source>
</evidence>
<protein>
    <submittedName>
        <fullName evidence="5">Unannotated protein</fullName>
    </submittedName>
</protein>
<dbReference type="PANTHER" id="PTHR12835:SF5">
    <property type="entry name" value="BIOTIN--PROTEIN LIGASE"/>
    <property type="match status" value="1"/>
</dbReference>
<dbReference type="InterPro" id="IPR003142">
    <property type="entry name" value="BPL_C"/>
</dbReference>
<gene>
    <name evidence="5" type="ORF">UFOPK2809_01099</name>
</gene>
<dbReference type="Pfam" id="PF02237">
    <property type="entry name" value="BPL_C"/>
    <property type="match status" value="1"/>
</dbReference>
<dbReference type="PANTHER" id="PTHR12835">
    <property type="entry name" value="BIOTIN PROTEIN LIGASE"/>
    <property type="match status" value="1"/>
</dbReference>
<keyword evidence="1" id="KW-0436">Ligase</keyword>
<proteinExistence type="predicted"/>